<reference evidence="1" key="1">
    <citation type="submission" date="2023-04" db="EMBL/GenBank/DDBJ databases">
        <title>A chromosome-level genome assembly of the parasitoid wasp Eretmocerus hayati.</title>
        <authorList>
            <person name="Zhong Y."/>
            <person name="Liu S."/>
            <person name="Liu Y."/>
        </authorList>
    </citation>
    <scope>NUCLEOTIDE SEQUENCE</scope>
    <source>
        <strain evidence="1">ZJU_SS_LIU_2023</strain>
    </source>
</reference>
<gene>
    <name evidence="1" type="ORF">QAD02_001709</name>
</gene>
<comment type="caution">
    <text evidence="1">The sequence shown here is derived from an EMBL/GenBank/DDBJ whole genome shotgun (WGS) entry which is preliminary data.</text>
</comment>
<evidence type="ECO:0000313" key="1">
    <source>
        <dbReference type="EMBL" id="KAJ8670450.1"/>
    </source>
</evidence>
<organism evidence="1 2">
    <name type="scientific">Eretmocerus hayati</name>
    <dbReference type="NCBI Taxonomy" id="131215"/>
    <lineage>
        <taxon>Eukaryota</taxon>
        <taxon>Metazoa</taxon>
        <taxon>Ecdysozoa</taxon>
        <taxon>Arthropoda</taxon>
        <taxon>Hexapoda</taxon>
        <taxon>Insecta</taxon>
        <taxon>Pterygota</taxon>
        <taxon>Neoptera</taxon>
        <taxon>Endopterygota</taxon>
        <taxon>Hymenoptera</taxon>
        <taxon>Apocrita</taxon>
        <taxon>Proctotrupomorpha</taxon>
        <taxon>Chalcidoidea</taxon>
        <taxon>Aphelinidae</taxon>
        <taxon>Aphelininae</taxon>
        <taxon>Eretmocerus</taxon>
    </lineage>
</organism>
<sequence>MVLGRLVEYIIENSRVSQFQALDMDFHVMLVVASVTAIMAEITTPKYDGWNGISEWDEVCSLLHRFEQENQEFRNFVRSIEWSHSVLSQAQTALINKGHFREPKSRGNPTSVWMAYWLDLLKTVKNYQRCKKDFSRLSKNIGLATIAQSRIQLEHHTCEAGPSTSSMPSVPNIDYRLLQATFLELDRIRERLVNFFYTASLYCMPQQTGVDPPSQLEQVSLMAQRVPVEMHEMAHFVAESDDVIRRAHQLIQNCLKIIRAYGYQFDSDFG</sequence>
<name>A0ACC2NGV8_9HYME</name>
<dbReference type="EMBL" id="CM056743">
    <property type="protein sequence ID" value="KAJ8670450.1"/>
    <property type="molecule type" value="Genomic_DNA"/>
</dbReference>
<proteinExistence type="predicted"/>
<evidence type="ECO:0000313" key="2">
    <source>
        <dbReference type="Proteomes" id="UP001239111"/>
    </source>
</evidence>
<protein>
    <submittedName>
        <fullName evidence="1">Uncharacterized protein</fullName>
    </submittedName>
</protein>
<dbReference type="Proteomes" id="UP001239111">
    <property type="component" value="Chromosome 3"/>
</dbReference>
<accession>A0ACC2NGV8</accession>
<keyword evidence="2" id="KW-1185">Reference proteome</keyword>